<evidence type="ECO:0000256" key="6">
    <source>
        <dbReference type="SAM" id="Phobius"/>
    </source>
</evidence>
<keyword evidence="2 6" id="KW-0812">Transmembrane</keyword>
<protein>
    <recommendedName>
        <fullName evidence="7">Amino acid permease/ SLC12A domain-containing protein</fullName>
    </recommendedName>
</protein>
<feature type="domain" description="Amino acid permease/ SLC12A" evidence="7">
    <location>
        <begin position="41"/>
        <end position="365"/>
    </location>
</feature>
<keyword evidence="4 6" id="KW-0472">Membrane</keyword>
<feature type="transmembrane region" description="Helical" evidence="6">
    <location>
        <begin position="493"/>
        <end position="514"/>
    </location>
</feature>
<dbReference type="OrthoDB" id="3900342at2759"/>
<feature type="transmembrane region" description="Helical" evidence="6">
    <location>
        <begin position="557"/>
        <end position="576"/>
    </location>
</feature>
<evidence type="ECO:0000256" key="4">
    <source>
        <dbReference type="ARBA" id="ARBA00023136"/>
    </source>
</evidence>
<feature type="transmembrane region" description="Helical" evidence="6">
    <location>
        <begin position="150"/>
        <end position="169"/>
    </location>
</feature>
<feature type="transmembrane region" description="Helical" evidence="6">
    <location>
        <begin position="101"/>
        <end position="122"/>
    </location>
</feature>
<dbReference type="PANTHER" id="PTHR43341:SF4">
    <property type="entry name" value="ARGININE PERMEASE CAN1-RELATED"/>
    <property type="match status" value="1"/>
</dbReference>
<feature type="transmembrane region" description="Helical" evidence="6">
    <location>
        <begin position="442"/>
        <end position="463"/>
    </location>
</feature>
<dbReference type="InterPro" id="IPR004841">
    <property type="entry name" value="AA-permease/SLC12A_dom"/>
</dbReference>
<evidence type="ECO:0000256" key="5">
    <source>
        <dbReference type="SAM" id="MobiDB-lite"/>
    </source>
</evidence>
<feature type="transmembrane region" description="Helical" evidence="6">
    <location>
        <begin position="70"/>
        <end position="94"/>
    </location>
</feature>
<dbReference type="PANTHER" id="PTHR43341">
    <property type="entry name" value="AMINO ACID PERMEASE"/>
    <property type="match status" value="1"/>
</dbReference>
<dbReference type="HOGENOM" id="CLU_007946_12_1_1"/>
<evidence type="ECO:0000313" key="8">
    <source>
        <dbReference type="EMBL" id="KDQ13671.1"/>
    </source>
</evidence>
<dbReference type="EMBL" id="KL198042">
    <property type="protein sequence ID" value="KDQ13671.1"/>
    <property type="molecule type" value="Genomic_DNA"/>
</dbReference>
<feature type="transmembrane region" description="Helical" evidence="6">
    <location>
        <begin position="411"/>
        <end position="430"/>
    </location>
</feature>
<evidence type="ECO:0000256" key="2">
    <source>
        <dbReference type="ARBA" id="ARBA00022692"/>
    </source>
</evidence>
<feature type="transmembrane region" description="Helical" evidence="6">
    <location>
        <begin position="235"/>
        <end position="260"/>
    </location>
</feature>
<keyword evidence="9" id="KW-1185">Reference proteome</keyword>
<feature type="transmembrane region" description="Helical" evidence="6">
    <location>
        <begin position="323"/>
        <end position="346"/>
    </location>
</feature>
<evidence type="ECO:0000259" key="7">
    <source>
        <dbReference type="Pfam" id="PF00324"/>
    </source>
</evidence>
<name>A0A067MQ00_BOTB1</name>
<comment type="subcellular location">
    <subcellularLocation>
        <location evidence="1">Membrane</location>
        <topology evidence="1">Multi-pass membrane protein</topology>
    </subcellularLocation>
</comment>
<feature type="region of interest" description="Disordered" evidence="5">
    <location>
        <begin position="586"/>
        <end position="615"/>
    </location>
</feature>
<dbReference type="GO" id="GO:0015171">
    <property type="term" value="F:amino acid transmembrane transporter activity"/>
    <property type="evidence" value="ECO:0007669"/>
    <property type="project" value="TreeGrafter"/>
</dbReference>
<evidence type="ECO:0000256" key="1">
    <source>
        <dbReference type="ARBA" id="ARBA00004141"/>
    </source>
</evidence>
<feature type="transmembrane region" description="Helical" evidence="6">
    <location>
        <begin position="272"/>
        <end position="294"/>
    </location>
</feature>
<gene>
    <name evidence="8" type="ORF">BOTBODRAFT_188384</name>
</gene>
<dbReference type="AlphaFoldDB" id="A0A067MQ00"/>
<accession>A0A067MQ00</accession>
<feature type="transmembrane region" description="Helical" evidence="6">
    <location>
        <begin position="38"/>
        <end position="58"/>
    </location>
</feature>
<dbReference type="Gene3D" id="1.20.1740.10">
    <property type="entry name" value="Amino acid/polyamine transporter I"/>
    <property type="match status" value="1"/>
</dbReference>
<dbReference type="GO" id="GO:0016020">
    <property type="term" value="C:membrane"/>
    <property type="evidence" value="ECO:0007669"/>
    <property type="project" value="UniProtKB-SubCell"/>
</dbReference>
<evidence type="ECO:0000313" key="9">
    <source>
        <dbReference type="Proteomes" id="UP000027195"/>
    </source>
</evidence>
<evidence type="ECO:0000256" key="3">
    <source>
        <dbReference type="ARBA" id="ARBA00022989"/>
    </source>
</evidence>
<dbReference type="Pfam" id="PF00324">
    <property type="entry name" value="AA_permease"/>
    <property type="match status" value="1"/>
</dbReference>
<proteinExistence type="predicted"/>
<dbReference type="InterPro" id="IPR050524">
    <property type="entry name" value="APC_YAT"/>
</dbReference>
<sequence length="615" mass="66660">MSHSGASSSQLYDTVATEPENGATLDREPVLRSAYPRIAAITIAISGTIGTGLFLLTSEAILHGGPFGVLLGYFLMGLVTFCVIISITELGVYYPEIRGGILGLVHFYGHPALAFGSGWLSWYQWAFSCPSHITSAIAAMKFYDSESGPLSHHTVWVSLSLALVVVVNFTGPRFFGGFELAFATLKVTTVVGLVLFGLVYDLGGVQGQGFIGFEYWHHHGLFSNYLGIRGPRGQLLGFLQITMQATFAFLGCEIPVVLVGETKGDHKNLRKTVIIVWGCIFTCYIFTVFVMGLIMPSNGMDSNGAADTSSVFVLVMKSATIKVLPQIVNTIFIASALSAATVDYFLASRYLYFLACLGHAPLFCKTLYEYGPKNGYSPVPTDTTSNNNQVYSGAQTDPEAQSKAIPGKTILLPWCLFFPFPIALLAYASAGSSSAARNASLWLSGMSSSAGLLSWAAMSYTYIRWYHRAKRSGFERPKLPGRLNGFLMRGQPYLAYLALLICGLVLLFNGWAALVASFAEGKFIIATEMSEIPIPTNGNMTIIQNEFPSDTVISTFVATYIPCPFFMLLVFGYNLIDQRPAHKPGFQPMDHSSDVQGGIGPPLADQEPGVRPPSQ</sequence>
<dbReference type="STRING" id="930990.A0A067MQ00"/>
<reference evidence="9" key="1">
    <citation type="journal article" date="2014" name="Proc. Natl. Acad. Sci. U.S.A.">
        <title>Extensive sampling of basidiomycete genomes demonstrates inadequacy of the white-rot/brown-rot paradigm for wood decay fungi.</title>
        <authorList>
            <person name="Riley R."/>
            <person name="Salamov A.A."/>
            <person name="Brown D.W."/>
            <person name="Nagy L.G."/>
            <person name="Floudas D."/>
            <person name="Held B.W."/>
            <person name="Levasseur A."/>
            <person name="Lombard V."/>
            <person name="Morin E."/>
            <person name="Otillar R."/>
            <person name="Lindquist E.A."/>
            <person name="Sun H."/>
            <person name="LaButti K.M."/>
            <person name="Schmutz J."/>
            <person name="Jabbour D."/>
            <person name="Luo H."/>
            <person name="Baker S.E."/>
            <person name="Pisabarro A.G."/>
            <person name="Walton J.D."/>
            <person name="Blanchette R.A."/>
            <person name="Henrissat B."/>
            <person name="Martin F."/>
            <person name="Cullen D."/>
            <person name="Hibbett D.S."/>
            <person name="Grigoriev I.V."/>
        </authorList>
    </citation>
    <scope>NUCLEOTIDE SEQUENCE [LARGE SCALE GENOMIC DNA]</scope>
    <source>
        <strain evidence="9">FD-172 SS1</strain>
    </source>
</reference>
<dbReference type="InParanoid" id="A0A067MQ00"/>
<organism evidence="8 9">
    <name type="scientific">Botryobasidium botryosum (strain FD-172 SS1)</name>
    <dbReference type="NCBI Taxonomy" id="930990"/>
    <lineage>
        <taxon>Eukaryota</taxon>
        <taxon>Fungi</taxon>
        <taxon>Dikarya</taxon>
        <taxon>Basidiomycota</taxon>
        <taxon>Agaricomycotina</taxon>
        <taxon>Agaricomycetes</taxon>
        <taxon>Cantharellales</taxon>
        <taxon>Botryobasidiaceae</taxon>
        <taxon>Botryobasidium</taxon>
    </lineage>
</organism>
<dbReference type="Proteomes" id="UP000027195">
    <property type="component" value="Unassembled WGS sequence"/>
</dbReference>
<keyword evidence="3 6" id="KW-1133">Transmembrane helix</keyword>